<dbReference type="PANTHER" id="PTHR35046">
    <property type="entry name" value="ZINC KNUCKLE (CCHC-TYPE) FAMILY PROTEIN"/>
    <property type="match status" value="1"/>
</dbReference>
<organism evidence="2">
    <name type="scientific">Sesamum latifolium</name>
    <dbReference type="NCBI Taxonomy" id="2727402"/>
    <lineage>
        <taxon>Eukaryota</taxon>
        <taxon>Viridiplantae</taxon>
        <taxon>Streptophyta</taxon>
        <taxon>Embryophyta</taxon>
        <taxon>Tracheophyta</taxon>
        <taxon>Spermatophyta</taxon>
        <taxon>Magnoliopsida</taxon>
        <taxon>eudicotyledons</taxon>
        <taxon>Gunneridae</taxon>
        <taxon>Pentapetalae</taxon>
        <taxon>asterids</taxon>
        <taxon>lamiids</taxon>
        <taxon>Lamiales</taxon>
        <taxon>Pedaliaceae</taxon>
        <taxon>Sesamum</taxon>
    </lineage>
</organism>
<accession>A0AAW2XVH1</accession>
<dbReference type="AlphaFoldDB" id="A0AAW2XVH1"/>
<protein>
    <submittedName>
        <fullName evidence="2">Uncharacterized protein</fullName>
    </submittedName>
</protein>
<reference evidence="2" key="1">
    <citation type="submission" date="2020-06" db="EMBL/GenBank/DDBJ databases">
        <authorList>
            <person name="Li T."/>
            <person name="Hu X."/>
            <person name="Zhang T."/>
            <person name="Song X."/>
            <person name="Zhang H."/>
            <person name="Dai N."/>
            <person name="Sheng W."/>
            <person name="Hou X."/>
            <person name="Wei L."/>
        </authorList>
    </citation>
    <scope>NUCLEOTIDE SEQUENCE</scope>
    <source>
        <strain evidence="2">KEN1</strain>
        <tissue evidence="2">Leaf</tissue>
    </source>
</reference>
<sequence length="142" mass="16621">MVFKENGDVESESEHESSDDEQVEETIPEHGELLVVRRALNMQMKVDDAEQQKGEHLSYKMFSSREATTKLSNPYKLQWLNDCGEIQDDVLCDVVPMHASHILWGRPWKFDRRVTYDGFLNRYTLKHQDQNIQLVSLNPQQV</sequence>
<dbReference type="PANTHER" id="PTHR35046:SF9">
    <property type="entry name" value="RNA-DIRECTED DNA POLYMERASE"/>
    <property type="match status" value="1"/>
</dbReference>
<reference evidence="2" key="2">
    <citation type="journal article" date="2024" name="Plant">
        <title>Genomic evolution and insights into agronomic trait innovations of Sesamum species.</title>
        <authorList>
            <person name="Miao H."/>
            <person name="Wang L."/>
            <person name="Qu L."/>
            <person name="Liu H."/>
            <person name="Sun Y."/>
            <person name="Le M."/>
            <person name="Wang Q."/>
            <person name="Wei S."/>
            <person name="Zheng Y."/>
            <person name="Lin W."/>
            <person name="Duan Y."/>
            <person name="Cao H."/>
            <person name="Xiong S."/>
            <person name="Wang X."/>
            <person name="Wei L."/>
            <person name="Li C."/>
            <person name="Ma Q."/>
            <person name="Ju M."/>
            <person name="Zhao R."/>
            <person name="Li G."/>
            <person name="Mu C."/>
            <person name="Tian Q."/>
            <person name="Mei H."/>
            <person name="Zhang T."/>
            <person name="Gao T."/>
            <person name="Zhang H."/>
        </authorList>
    </citation>
    <scope>NUCLEOTIDE SEQUENCE</scope>
    <source>
        <strain evidence="2">KEN1</strain>
    </source>
</reference>
<gene>
    <name evidence="2" type="ORF">Slati_0915200</name>
</gene>
<feature type="region of interest" description="Disordered" evidence="1">
    <location>
        <begin position="1"/>
        <end position="26"/>
    </location>
</feature>
<comment type="caution">
    <text evidence="2">The sequence shown here is derived from an EMBL/GenBank/DDBJ whole genome shotgun (WGS) entry which is preliminary data.</text>
</comment>
<feature type="compositionally biased region" description="Acidic residues" evidence="1">
    <location>
        <begin position="8"/>
        <end position="26"/>
    </location>
</feature>
<name>A0AAW2XVH1_9LAMI</name>
<evidence type="ECO:0000256" key="1">
    <source>
        <dbReference type="SAM" id="MobiDB-lite"/>
    </source>
</evidence>
<dbReference type="EMBL" id="JACGWN010000003">
    <property type="protein sequence ID" value="KAL0455760.1"/>
    <property type="molecule type" value="Genomic_DNA"/>
</dbReference>
<proteinExistence type="predicted"/>
<evidence type="ECO:0000313" key="2">
    <source>
        <dbReference type="EMBL" id="KAL0455760.1"/>
    </source>
</evidence>